<dbReference type="EMBL" id="JBDJAW010000016">
    <property type="protein sequence ID" value="MEN3537507.1"/>
    <property type="molecule type" value="Genomic_DNA"/>
</dbReference>
<protein>
    <submittedName>
        <fullName evidence="1">Uncharacterized protein</fullName>
    </submittedName>
</protein>
<organism evidence="1 2">
    <name type="scientific">Microbispora maris</name>
    <dbReference type="NCBI Taxonomy" id="3144104"/>
    <lineage>
        <taxon>Bacteria</taxon>
        <taxon>Bacillati</taxon>
        <taxon>Actinomycetota</taxon>
        <taxon>Actinomycetes</taxon>
        <taxon>Streptosporangiales</taxon>
        <taxon>Streptosporangiaceae</taxon>
        <taxon>Microbispora</taxon>
    </lineage>
</organism>
<dbReference type="Proteomes" id="UP001447516">
    <property type="component" value="Unassembled WGS sequence"/>
</dbReference>
<gene>
    <name evidence="1" type="ORF">AAH991_20515</name>
</gene>
<reference evidence="1 2" key="1">
    <citation type="submission" date="2024-05" db="EMBL/GenBank/DDBJ databases">
        <title>Microbispora sp.ZYX-F-249.</title>
        <authorList>
            <person name="Xie H."/>
        </authorList>
    </citation>
    <scope>NUCLEOTIDE SEQUENCE [LARGE SCALE GENOMIC DNA]</scope>
    <source>
        <strain evidence="1 2">ZYX-F-249</strain>
    </source>
</reference>
<dbReference type="RefSeq" id="WP_346227467.1">
    <property type="nucleotide sequence ID" value="NZ_JBDJAW010000016.1"/>
</dbReference>
<sequence length="311" mass="33213">MVAPFQGAELVSAATGPEGELVVVWASRENADALTARTVESDGVSFPDSRTAASVSVHVATYSPHLVTMVPIVGRSLAHSHVQPLPDGGVLLVGARCRWRNGAAESNAAVYDADGELQREGVLGDGIADVQTTPSGEIWVSYFDEGVYGNFGWGEADSPEPIGSPGLIRFRSDLEIAWRYPYDGDFGAISDCYALNVAGEDAWAYYYTDFPIVRIRAAAVTGWSTEVRGAHALVVADDRVVLVGGYGEDRRRLVAGSIQGEAFSVDRPARLVMPNGRPVPRTATVLGRGSELHVVVGQSWLKLGLEDLATR</sequence>
<accession>A0ABV0ARN8</accession>
<comment type="caution">
    <text evidence="1">The sequence shown here is derived from an EMBL/GenBank/DDBJ whole genome shotgun (WGS) entry which is preliminary data.</text>
</comment>
<keyword evidence="2" id="KW-1185">Reference proteome</keyword>
<name>A0ABV0ARN8_9ACTN</name>
<proteinExistence type="predicted"/>
<evidence type="ECO:0000313" key="1">
    <source>
        <dbReference type="EMBL" id="MEN3537507.1"/>
    </source>
</evidence>
<evidence type="ECO:0000313" key="2">
    <source>
        <dbReference type="Proteomes" id="UP001447516"/>
    </source>
</evidence>